<gene>
    <name evidence="8" type="ORF">AKAME5_000007100</name>
</gene>
<keyword evidence="4" id="KW-0442">Lipid degradation</keyword>
<keyword evidence="3" id="KW-0807">Transducer</keyword>
<feature type="compositionally biased region" description="Acidic residues" evidence="5">
    <location>
        <begin position="195"/>
        <end position="213"/>
    </location>
</feature>
<dbReference type="GO" id="GO:0005737">
    <property type="term" value="C:cytoplasm"/>
    <property type="evidence" value="ECO:0007669"/>
    <property type="project" value="UniProtKB-SubCell"/>
</dbReference>
<feature type="compositionally biased region" description="Basic residues" evidence="5">
    <location>
        <begin position="303"/>
        <end position="314"/>
    </location>
</feature>
<feature type="compositionally biased region" description="Basic and acidic residues" evidence="5">
    <location>
        <begin position="227"/>
        <end position="252"/>
    </location>
</feature>
<feature type="compositionally biased region" description="Basic residues" evidence="5">
    <location>
        <begin position="335"/>
        <end position="344"/>
    </location>
</feature>
<dbReference type="InterPro" id="IPR011992">
    <property type="entry name" value="EF-hand-dom_pair"/>
</dbReference>
<dbReference type="InterPro" id="IPR017946">
    <property type="entry name" value="PLC-like_Pdiesterase_TIM-brl"/>
</dbReference>
<dbReference type="PRINTS" id="PR00390">
    <property type="entry name" value="PHPHLIPASEC"/>
</dbReference>
<evidence type="ECO:0000259" key="6">
    <source>
        <dbReference type="PROSITE" id="PS50004"/>
    </source>
</evidence>
<dbReference type="InterPro" id="IPR035892">
    <property type="entry name" value="C2_domain_sf"/>
</dbReference>
<dbReference type="Pfam" id="PF00387">
    <property type="entry name" value="PI-PLC-Y"/>
    <property type="match status" value="1"/>
</dbReference>
<dbReference type="SUPFAM" id="SSF47473">
    <property type="entry name" value="EF-hand"/>
    <property type="match status" value="1"/>
</dbReference>
<comment type="caution">
    <text evidence="8">The sequence shown here is derived from an EMBL/GenBank/DDBJ whole genome shotgun (WGS) entry which is preliminary data.</text>
</comment>
<proteinExistence type="predicted"/>
<protein>
    <recommendedName>
        <fullName evidence="4">Phosphoinositide phospholipase C</fullName>
        <ecNumber evidence="4">3.1.4.11</ecNumber>
    </recommendedName>
</protein>
<feature type="region of interest" description="Disordered" evidence="5">
    <location>
        <begin position="189"/>
        <end position="344"/>
    </location>
</feature>
<feature type="domain" description="C2" evidence="6">
    <location>
        <begin position="425"/>
        <end position="557"/>
    </location>
</feature>
<dbReference type="SUPFAM" id="SSF51695">
    <property type="entry name" value="PLC-like phosphodiesterases"/>
    <property type="match status" value="1"/>
</dbReference>
<dbReference type="GO" id="GO:0016042">
    <property type="term" value="P:lipid catabolic process"/>
    <property type="evidence" value="ECO:0007669"/>
    <property type="project" value="UniProtKB-KW"/>
</dbReference>
<name>A0AAD3M138_LATJO</name>
<feature type="compositionally biased region" description="Basic and acidic residues" evidence="5">
    <location>
        <begin position="266"/>
        <end position="278"/>
    </location>
</feature>
<dbReference type="FunFam" id="1.10.238.10:FF:000005">
    <property type="entry name" value="Phosphoinositide phospholipase C"/>
    <property type="match status" value="1"/>
</dbReference>
<dbReference type="PROSITE" id="PS50008">
    <property type="entry name" value="PIPLC_Y_DOMAIN"/>
    <property type="match status" value="1"/>
</dbReference>
<evidence type="ECO:0000256" key="5">
    <source>
        <dbReference type="SAM" id="MobiDB-lite"/>
    </source>
</evidence>
<evidence type="ECO:0000256" key="1">
    <source>
        <dbReference type="ARBA" id="ARBA00004496"/>
    </source>
</evidence>
<dbReference type="Gene3D" id="3.20.20.190">
    <property type="entry name" value="Phosphatidylinositol (PI) phosphodiesterase"/>
    <property type="match status" value="2"/>
</dbReference>
<dbReference type="EC" id="3.1.4.11" evidence="4"/>
<dbReference type="Pfam" id="PF00168">
    <property type="entry name" value="C2"/>
    <property type="match status" value="1"/>
</dbReference>
<dbReference type="Proteomes" id="UP001279410">
    <property type="component" value="Unassembled WGS sequence"/>
</dbReference>
<dbReference type="GO" id="GO:0004435">
    <property type="term" value="F:phosphatidylinositol-4,5-bisphosphate phospholipase C activity"/>
    <property type="evidence" value="ECO:0007669"/>
    <property type="project" value="UniProtKB-EC"/>
</dbReference>
<dbReference type="InterPro" id="IPR000909">
    <property type="entry name" value="PLipase_C_PInositol-sp_X_dom"/>
</dbReference>
<dbReference type="InterPro" id="IPR001192">
    <property type="entry name" value="PI-PLC_fam"/>
</dbReference>
<feature type="non-terminal residue" evidence="8">
    <location>
        <position position="1"/>
    </location>
</feature>
<dbReference type="InterPro" id="IPR000008">
    <property type="entry name" value="C2_dom"/>
</dbReference>
<organism evidence="8 9">
    <name type="scientific">Lates japonicus</name>
    <name type="common">Japanese lates</name>
    <dbReference type="NCBI Taxonomy" id="270547"/>
    <lineage>
        <taxon>Eukaryota</taxon>
        <taxon>Metazoa</taxon>
        <taxon>Chordata</taxon>
        <taxon>Craniata</taxon>
        <taxon>Vertebrata</taxon>
        <taxon>Euteleostomi</taxon>
        <taxon>Actinopterygii</taxon>
        <taxon>Neopterygii</taxon>
        <taxon>Teleostei</taxon>
        <taxon>Neoteleostei</taxon>
        <taxon>Acanthomorphata</taxon>
        <taxon>Carangaria</taxon>
        <taxon>Carangaria incertae sedis</taxon>
        <taxon>Centropomidae</taxon>
        <taxon>Lates</taxon>
    </lineage>
</organism>
<dbReference type="PANTHER" id="PTHR10336">
    <property type="entry name" value="PHOSPHOINOSITIDE-SPECIFIC PHOSPHOLIPASE C FAMILY PROTEIN"/>
    <property type="match status" value="1"/>
</dbReference>
<dbReference type="Gene3D" id="2.60.40.150">
    <property type="entry name" value="C2 domain"/>
    <property type="match status" value="1"/>
</dbReference>
<dbReference type="Pfam" id="PF00388">
    <property type="entry name" value="PI-PLC-X"/>
    <property type="match status" value="1"/>
</dbReference>
<dbReference type="PROSITE" id="PS50004">
    <property type="entry name" value="C2"/>
    <property type="match status" value="1"/>
</dbReference>
<dbReference type="PANTHER" id="PTHR10336:SF166">
    <property type="entry name" value="1-PHOSPHATIDYLINOSITOL 4,5-BISPHOSPHATE PHOSPHODIESTERASE ETA-2"/>
    <property type="match status" value="1"/>
</dbReference>
<dbReference type="SMART" id="SM00148">
    <property type="entry name" value="PLCXc"/>
    <property type="match status" value="1"/>
</dbReference>
<evidence type="ECO:0000256" key="3">
    <source>
        <dbReference type="ARBA" id="ARBA00023224"/>
    </source>
</evidence>
<sequence>EADTDDNQGTLGFEEFCSFYKMMSTRRDLYLLMLTYSNHKDHLDTDDLARFLETEQKMTKVTKDHCLEIINKFEPCSENQKDGVLGIDVDCWDGQDVVSPLSTTRTSLPKIFKDVIETINKYAFIKNDYPVILSIENHCSVPQQKKMAQYLIEVLGDKLDLSNIKADESGWLPSPETLKGKILVKGKKLPPNIDENAEEGDVSDEDSADEMEDDCKLMNGDTSANRKQVENMAKKKLDNLMKESKIRDREDPDSFTIAALPPSGKPTDKTGSKGKSEDGTDTADESNPSSNKRTGRSFMGSFSKRKKKTTKLKKTSSFEDTDTDQESTSSASRAPLHHSKKKKTMKLSRALSDLVKYTRSVGLYDIEAQANCSWQVSSLSETKAHQVMQQKAMSFIQFNQRQLSRIYPSSYRVDSSNFNPQPFWNAGCQLVALNYQSEGRVLQLNRAKFYSNGNCGYILKPTCMCEGAFNSNLSGPTAKSHRGRNSWWEIIGLPVDCCKEQTRVVDDNGFNPMWEETLVFTVHMPELALVRFLVWDHDPIGQDFIGQRTIAFNSYSI</sequence>
<evidence type="ECO:0000313" key="8">
    <source>
        <dbReference type="EMBL" id="GLD45576.1"/>
    </source>
</evidence>
<comment type="subcellular location">
    <subcellularLocation>
        <location evidence="1">Cytoplasm</location>
    </subcellularLocation>
</comment>
<dbReference type="GO" id="GO:0048015">
    <property type="term" value="P:phosphatidylinositol-mediated signaling"/>
    <property type="evidence" value="ECO:0007669"/>
    <property type="project" value="TreeGrafter"/>
</dbReference>
<evidence type="ECO:0000256" key="4">
    <source>
        <dbReference type="RuleBase" id="RU361133"/>
    </source>
</evidence>
<dbReference type="AlphaFoldDB" id="A0AAD3M138"/>
<keyword evidence="4" id="KW-0378">Hydrolase</keyword>
<dbReference type="PROSITE" id="PS50007">
    <property type="entry name" value="PIPLC_X_DOMAIN"/>
    <property type="match status" value="1"/>
</dbReference>
<evidence type="ECO:0000256" key="2">
    <source>
        <dbReference type="ARBA" id="ARBA00022490"/>
    </source>
</evidence>
<dbReference type="InterPro" id="IPR001711">
    <property type="entry name" value="PLipase_C_Pinositol-sp_Y"/>
</dbReference>
<evidence type="ECO:0000259" key="7">
    <source>
        <dbReference type="PROSITE" id="PS50008"/>
    </source>
</evidence>
<dbReference type="SMART" id="SM00149">
    <property type="entry name" value="PLCYc"/>
    <property type="match status" value="1"/>
</dbReference>
<reference evidence="8" key="1">
    <citation type="submission" date="2022-08" db="EMBL/GenBank/DDBJ databases">
        <title>Genome sequencing of akame (Lates japonicus).</title>
        <authorList>
            <person name="Hashiguchi Y."/>
            <person name="Takahashi H."/>
        </authorList>
    </citation>
    <scope>NUCLEOTIDE SEQUENCE</scope>
    <source>
        <strain evidence="8">Kochi</strain>
    </source>
</reference>
<feature type="domain" description="PI-PLC Y-box" evidence="7">
    <location>
        <begin position="351"/>
        <end position="464"/>
    </location>
</feature>
<dbReference type="GO" id="GO:0051209">
    <property type="term" value="P:release of sequestered calcium ion into cytosol"/>
    <property type="evidence" value="ECO:0007669"/>
    <property type="project" value="TreeGrafter"/>
</dbReference>
<dbReference type="FunFam" id="3.20.20.190:FF:000006">
    <property type="entry name" value="Phosphoinositide phospholipase C"/>
    <property type="match status" value="1"/>
</dbReference>
<dbReference type="SUPFAM" id="SSF49562">
    <property type="entry name" value="C2 domain (Calcium/lipid-binding domain, CaLB)"/>
    <property type="match status" value="1"/>
</dbReference>
<dbReference type="GO" id="GO:0046488">
    <property type="term" value="P:phosphatidylinositol metabolic process"/>
    <property type="evidence" value="ECO:0007669"/>
    <property type="project" value="TreeGrafter"/>
</dbReference>
<dbReference type="CDD" id="cd00275">
    <property type="entry name" value="C2_PLC_like"/>
    <property type="match status" value="1"/>
</dbReference>
<keyword evidence="2" id="KW-0963">Cytoplasm</keyword>
<dbReference type="EMBL" id="BRZM01000001">
    <property type="protein sequence ID" value="GLD45576.1"/>
    <property type="molecule type" value="Genomic_DNA"/>
</dbReference>
<keyword evidence="9" id="KW-1185">Reference proteome</keyword>
<accession>A0AAD3M138</accession>
<evidence type="ECO:0000313" key="9">
    <source>
        <dbReference type="Proteomes" id="UP001279410"/>
    </source>
</evidence>
<comment type="catalytic activity">
    <reaction evidence="4">
        <text>a 1,2-diacyl-sn-glycero-3-phospho-(1D-myo-inositol-4,5-bisphosphate) + H2O = 1D-myo-inositol 1,4,5-trisphosphate + a 1,2-diacyl-sn-glycerol + H(+)</text>
        <dbReference type="Rhea" id="RHEA:33179"/>
        <dbReference type="ChEBI" id="CHEBI:15377"/>
        <dbReference type="ChEBI" id="CHEBI:15378"/>
        <dbReference type="ChEBI" id="CHEBI:17815"/>
        <dbReference type="ChEBI" id="CHEBI:58456"/>
        <dbReference type="ChEBI" id="CHEBI:203600"/>
        <dbReference type="EC" id="3.1.4.11"/>
    </reaction>
</comment>
<keyword evidence="4" id="KW-0443">Lipid metabolism</keyword>